<organism evidence="1 2">
    <name type="scientific">Papilio xuthus</name>
    <name type="common">Asian swallowtail butterfly</name>
    <dbReference type="NCBI Taxonomy" id="66420"/>
    <lineage>
        <taxon>Eukaryota</taxon>
        <taxon>Metazoa</taxon>
        <taxon>Ecdysozoa</taxon>
        <taxon>Arthropoda</taxon>
        <taxon>Hexapoda</taxon>
        <taxon>Insecta</taxon>
        <taxon>Pterygota</taxon>
        <taxon>Neoptera</taxon>
        <taxon>Endopterygota</taxon>
        <taxon>Lepidoptera</taxon>
        <taxon>Glossata</taxon>
        <taxon>Ditrysia</taxon>
        <taxon>Papilionoidea</taxon>
        <taxon>Papilionidae</taxon>
        <taxon>Papilioninae</taxon>
        <taxon>Papilio</taxon>
    </lineage>
</organism>
<keyword evidence="2" id="KW-1185">Reference proteome</keyword>
<dbReference type="EMBL" id="KQ459596">
    <property type="protein sequence ID" value="KPI95300.1"/>
    <property type="molecule type" value="Genomic_DNA"/>
</dbReference>
<reference evidence="1 2" key="1">
    <citation type="journal article" date="2015" name="Nat. Commun.">
        <title>Outbred genome sequencing and CRISPR/Cas9 gene editing in butterflies.</title>
        <authorList>
            <person name="Li X."/>
            <person name="Fan D."/>
            <person name="Zhang W."/>
            <person name="Liu G."/>
            <person name="Zhang L."/>
            <person name="Zhao L."/>
            <person name="Fang X."/>
            <person name="Chen L."/>
            <person name="Dong Y."/>
            <person name="Chen Y."/>
            <person name="Ding Y."/>
            <person name="Zhao R."/>
            <person name="Feng M."/>
            <person name="Zhu Y."/>
            <person name="Feng Y."/>
            <person name="Jiang X."/>
            <person name="Zhu D."/>
            <person name="Xiang H."/>
            <person name="Feng X."/>
            <person name="Li S."/>
            <person name="Wang J."/>
            <person name="Zhang G."/>
            <person name="Kronforst M.R."/>
            <person name="Wang W."/>
        </authorList>
    </citation>
    <scope>NUCLEOTIDE SEQUENCE [LARGE SCALE GENOMIC DNA]</scope>
    <source>
        <strain evidence="1">Ya'a_city_454_Px</strain>
        <tissue evidence="1">Whole body</tissue>
    </source>
</reference>
<sequence>MRRSVRGNVAVCGLSPAEAIKLGTEARLLVPGMKKSSGSVPPSCNMMLKARVRTCLSPLPAPRSTAPVQSTLLLGRGGVGVRAVRGGGGGGDEKPNETRIPYCDEGEVGAAELWARGAVGAVVLWARGAVGAWGWGRGGAVGDAPRTSPDTNVHCIEATRLTD</sequence>
<gene>
    <name evidence="1" type="ORF">RR46_08759</name>
</gene>
<dbReference type="AlphaFoldDB" id="A0A194PVZ3"/>
<proteinExistence type="predicted"/>
<accession>A0A194PVZ3</accession>
<evidence type="ECO:0000313" key="2">
    <source>
        <dbReference type="Proteomes" id="UP000053268"/>
    </source>
</evidence>
<evidence type="ECO:0000313" key="1">
    <source>
        <dbReference type="EMBL" id="KPI95300.1"/>
    </source>
</evidence>
<name>A0A194PVZ3_PAPXU</name>
<protein>
    <submittedName>
        <fullName evidence="1">Uncharacterized protein</fullName>
    </submittedName>
</protein>
<dbReference type="Proteomes" id="UP000053268">
    <property type="component" value="Unassembled WGS sequence"/>
</dbReference>